<keyword evidence="4" id="KW-1185">Reference proteome</keyword>
<evidence type="ECO:0000256" key="2">
    <source>
        <dbReference type="SAM" id="Phobius"/>
    </source>
</evidence>
<accession>A0AAN8VYA5</accession>
<sequence length="233" mass="27369">MSVLPDELWRTILESGIRSLSLNHRDLCCKSLYQLRFERDRMRKLAAHRREVLRMESLIADQERKLQAIKDRSSAEKDKLNATLSELSNLQRARQASVALTVWQPEVIRCSQKQIVEQCMVPVNYRVNALQMEVKLCKQHLLRFDKAYRDAKEKLQAAIEKLESLKYHPLRDYQFTSSAPVEFNESIKRKMLKLHLSNHKAFGSVSLVAFLFLYYDFSLFFMPYSPQNVTIII</sequence>
<feature type="transmembrane region" description="Helical" evidence="2">
    <location>
        <begin position="198"/>
        <end position="215"/>
    </location>
</feature>
<organism evidence="3 4">
    <name type="scientific">Dillenia turbinata</name>
    <dbReference type="NCBI Taxonomy" id="194707"/>
    <lineage>
        <taxon>Eukaryota</taxon>
        <taxon>Viridiplantae</taxon>
        <taxon>Streptophyta</taxon>
        <taxon>Embryophyta</taxon>
        <taxon>Tracheophyta</taxon>
        <taxon>Spermatophyta</taxon>
        <taxon>Magnoliopsida</taxon>
        <taxon>eudicotyledons</taxon>
        <taxon>Gunneridae</taxon>
        <taxon>Pentapetalae</taxon>
        <taxon>Dilleniales</taxon>
        <taxon>Dilleniaceae</taxon>
        <taxon>Dillenia</taxon>
    </lineage>
</organism>
<feature type="coiled-coil region" evidence="1">
    <location>
        <begin position="45"/>
        <end position="90"/>
    </location>
</feature>
<dbReference type="EMBL" id="JBAMMX010000004">
    <property type="protein sequence ID" value="KAK6942085.1"/>
    <property type="molecule type" value="Genomic_DNA"/>
</dbReference>
<keyword evidence="1" id="KW-0175">Coiled coil</keyword>
<keyword evidence="2" id="KW-1133">Transmembrane helix</keyword>
<gene>
    <name evidence="3" type="ORF">RJ641_027462</name>
</gene>
<comment type="caution">
    <text evidence="3">The sequence shown here is derived from an EMBL/GenBank/DDBJ whole genome shotgun (WGS) entry which is preliminary data.</text>
</comment>
<evidence type="ECO:0000313" key="4">
    <source>
        <dbReference type="Proteomes" id="UP001370490"/>
    </source>
</evidence>
<proteinExistence type="predicted"/>
<keyword evidence="2" id="KW-0472">Membrane</keyword>
<reference evidence="3 4" key="1">
    <citation type="submission" date="2023-12" db="EMBL/GenBank/DDBJ databases">
        <title>A high-quality genome assembly for Dillenia turbinata (Dilleniales).</title>
        <authorList>
            <person name="Chanderbali A."/>
        </authorList>
    </citation>
    <scope>NUCLEOTIDE SEQUENCE [LARGE SCALE GENOMIC DNA]</scope>
    <source>
        <strain evidence="3">LSX21</strain>
        <tissue evidence="3">Leaf</tissue>
    </source>
</reference>
<keyword evidence="2" id="KW-0812">Transmembrane</keyword>
<evidence type="ECO:0000256" key="1">
    <source>
        <dbReference type="SAM" id="Coils"/>
    </source>
</evidence>
<dbReference type="Proteomes" id="UP001370490">
    <property type="component" value="Unassembled WGS sequence"/>
</dbReference>
<evidence type="ECO:0000313" key="3">
    <source>
        <dbReference type="EMBL" id="KAK6942085.1"/>
    </source>
</evidence>
<name>A0AAN8VYA5_9MAGN</name>
<protein>
    <submittedName>
        <fullName evidence="3">Uncharacterized protein</fullName>
    </submittedName>
</protein>
<feature type="coiled-coil region" evidence="1">
    <location>
        <begin position="141"/>
        <end position="168"/>
    </location>
</feature>
<dbReference type="AlphaFoldDB" id="A0AAN8VYA5"/>